<keyword evidence="3" id="KW-0732">Signal</keyword>
<evidence type="ECO:0000256" key="2">
    <source>
        <dbReference type="ARBA" id="ARBA00022801"/>
    </source>
</evidence>
<name>A0A2A2L507_9BILA</name>
<dbReference type="PROSITE" id="PS51257">
    <property type="entry name" value="PROKAR_LIPOPROTEIN"/>
    <property type="match status" value="1"/>
</dbReference>
<dbReference type="OrthoDB" id="10261598at2759"/>
<evidence type="ECO:0000256" key="1">
    <source>
        <dbReference type="ARBA" id="ARBA00007527"/>
    </source>
</evidence>
<dbReference type="CDD" id="cd09121">
    <property type="entry name" value="PLDc_DNaseII_2"/>
    <property type="match status" value="1"/>
</dbReference>
<reference evidence="4 5" key="1">
    <citation type="journal article" date="2017" name="Curr. Biol.">
        <title>Genome architecture and evolution of a unichromosomal asexual nematode.</title>
        <authorList>
            <person name="Fradin H."/>
            <person name="Zegar C."/>
            <person name="Gutwein M."/>
            <person name="Lucas J."/>
            <person name="Kovtun M."/>
            <person name="Corcoran D."/>
            <person name="Baugh L.R."/>
            <person name="Kiontke K."/>
            <person name="Gunsalus K."/>
            <person name="Fitch D.H."/>
            <person name="Piano F."/>
        </authorList>
    </citation>
    <scope>NUCLEOTIDE SEQUENCE [LARGE SCALE GENOMIC DNA]</scope>
    <source>
        <strain evidence="4">PF1309</strain>
    </source>
</reference>
<comment type="similarity">
    <text evidence="1">Belongs to the DNase II family.</text>
</comment>
<dbReference type="AlphaFoldDB" id="A0A2A2L507"/>
<proteinExistence type="inferred from homology"/>
<accession>A0A2A2L507</accession>
<dbReference type="Pfam" id="PF03265">
    <property type="entry name" value="DNase_II"/>
    <property type="match status" value="2"/>
</dbReference>
<feature type="signal peptide" evidence="3">
    <location>
        <begin position="1"/>
        <end position="16"/>
    </location>
</feature>
<dbReference type="PANTHER" id="PTHR10858:SF31">
    <property type="entry name" value="DEOXYRIBONUCLEASE-2"/>
    <property type="match status" value="1"/>
</dbReference>
<dbReference type="InterPro" id="IPR004947">
    <property type="entry name" value="DNase_II"/>
</dbReference>
<evidence type="ECO:0000256" key="3">
    <source>
        <dbReference type="SAM" id="SignalP"/>
    </source>
</evidence>
<comment type="caution">
    <text evidence="4">The sequence shown here is derived from an EMBL/GenBank/DDBJ whole genome shotgun (WGS) entry which is preliminary data.</text>
</comment>
<organism evidence="4 5">
    <name type="scientific">Diploscapter pachys</name>
    <dbReference type="NCBI Taxonomy" id="2018661"/>
    <lineage>
        <taxon>Eukaryota</taxon>
        <taxon>Metazoa</taxon>
        <taxon>Ecdysozoa</taxon>
        <taxon>Nematoda</taxon>
        <taxon>Chromadorea</taxon>
        <taxon>Rhabditida</taxon>
        <taxon>Rhabditina</taxon>
        <taxon>Rhabditomorpha</taxon>
        <taxon>Rhabditoidea</taxon>
        <taxon>Rhabditidae</taxon>
        <taxon>Diploscapter</taxon>
    </lineage>
</organism>
<gene>
    <name evidence="4" type="ORF">WR25_09321</name>
</gene>
<dbReference type="CDD" id="cd09120">
    <property type="entry name" value="PLDc_DNaseII_1"/>
    <property type="match status" value="2"/>
</dbReference>
<keyword evidence="5" id="KW-1185">Reference proteome</keyword>
<protein>
    <submittedName>
        <fullName evidence="4">Uncharacterized protein</fullName>
    </submittedName>
</protein>
<dbReference type="EMBL" id="LIAE01007184">
    <property type="protein sequence ID" value="PAV81336.1"/>
    <property type="molecule type" value="Genomic_DNA"/>
</dbReference>
<dbReference type="STRING" id="2018661.A0A2A2L507"/>
<evidence type="ECO:0000313" key="5">
    <source>
        <dbReference type="Proteomes" id="UP000218231"/>
    </source>
</evidence>
<dbReference type="Proteomes" id="UP000218231">
    <property type="component" value="Unassembled WGS sequence"/>
</dbReference>
<keyword evidence="2" id="KW-0378">Hydrolase</keyword>
<dbReference type="GO" id="GO:0006309">
    <property type="term" value="P:apoptotic DNA fragmentation"/>
    <property type="evidence" value="ECO:0007669"/>
    <property type="project" value="TreeGrafter"/>
</dbReference>
<feature type="chain" id="PRO_5012132544" evidence="3">
    <location>
        <begin position="17"/>
        <end position="585"/>
    </location>
</feature>
<dbReference type="PANTHER" id="PTHR10858">
    <property type="entry name" value="DEOXYRIBONUCLEASE II"/>
    <property type="match status" value="1"/>
</dbReference>
<dbReference type="GO" id="GO:0004531">
    <property type="term" value="F:deoxyribonuclease II activity"/>
    <property type="evidence" value="ECO:0007669"/>
    <property type="project" value="InterPro"/>
</dbReference>
<evidence type="ECO:0000313" key="4">
    <source>
        <dbReference type="EMBL" id="PAV81336.1"/>
    </source>
</evidence>
<sequence>MRGLITLSLLPACLWAFSCIDQSGNPVDWFAVYKMPIVKDNSIPGVADGIGWYYLDVNKKDSLQPSAKTLDDKDQAIAYTLQQYYDKQSDTTIFHAMYNDEPYGTVSVSGDTNNLFYELFSNRINPKFRPSETDFGHTKGTLFFDKTSGIWLVHSVPKFPPPDGYAYPTSGHDYGQTMLCMTFKYSELNKIGTQLYFNRPNIYSSFLPTDMASANLDLAKAIAGQYATGQPSSSIIDLTTSAGTTFKSFAKSKDFNADLIGYERGNSSEPHPSSSPCDIFLFAVYKMPIVPGDTSINGVQDGVGFYYLDAKSPGAFVPSTKMLNDTKQAIAYTLQQFYTKQNDSTVFHVMYNDEPYDGDSDTDDGDDASESTKYGHTKGVVFFDGTAGIWLVHSVPKFPPPDHYSYPESGMDYGQTMLCMTFKYAELSKIGTQLFYNRPNIYSSFLPTTMSAANPDLVNALAAQYSKNASSIFSLTTKGGVTFTSFAKSKYFNADLYDSLVAPTLKTDLTVESWRRGGLVGNTPEFSYTKDHSKMARSTESSKPYVCIGDINRMTSQYVRGGGTLCTNSSSLWGAFNVIATQNSC</sequence>